<protein>
    <submittedName>
        <fullName evidence="2">Uncharacterized protein</fullName>
    </submittedName>
</protein>
<evidence type="ECO:0000313" key="2">
    <source>
        <dbReference type="EMBL" id="MBC3906737.1"/>
    </source>
</evidence>
<feature type="signal peptide" evidence="1">
    <location>
        <begin position="1"/>
        <end position="21"/>
    </location>
</feature>
<gene>
    <name evidence="2" type="ORF">H8L47_04105</name>
</gene>
<evidence type="ECO:0000256" key="1">
    <source>
        <dbReference type="SAM" id="SignalP"/>
    </source>
</evidence>
<organism evidence="2 3">
    <name type="scientific">Undibacterium umbellatum</name>
    <dbReference type="NCBI Taxonomy" id="2762300"/>
    <lineage>
        <taxon>Bacteria</taxon>
        <taxon>Pseudomonadati</taxon>
        <taxon>Pseudomonadota</taxon>
        <taxon>Betaproteobacteria</taxon>
        <taxon>Burkholderiales</taxon>
        <taxon>Oxalobacteraceae</taxon>
        <taxon>Undibacterium</taxon>
    </lineage>
</organism>
<dbReference type="Proteomes" id="UP000646911">
    <property type="component" value="Unassembled WGS sequence"/>
</dbReference>
<proteinExistence type="predicted"/>
<name>A0ABR6Z6E0_9BURK</name>
<sequence>MIIKYASIFVLMQFVSMQAFAQTNSATPGTKQAAAQVSESQADAEWISYRNAYRLMIQFEKYGKSKHLIQSHFQVFNKATTPLPDNLQLNLVSKSMRLNLPLDALGRASFPLLKSAYDENAELVLNQASGQLNFQSRISIVARADGVYEVADLRLACEQALTYLKSVGDIKADAKSCVGVRFSYAKNLLQSGIKFRGADMQMHALALQENSAFPDESNKAYKTASLRFADVTEKSQVLVQLPPIAIAPLFE</sequence>
<accession>A0ABR6Z6E0</accession>
<feature type="chain" id="PRO_5045950449" evidence="1">
    <location>
        <begin position="22"/>
        <end position="251"/>
    </location>
</feature>
<dbReference type="RefSeq" id="WP_186951911.1">
    <property type="nucleotide sequence ID" value="NZ_JACOFX010000001.1"/>
</dbReference>
<comment type="caution">
    <text evidence="2">The sequence shown here is derived from an EMBL/GenBank/DDBJ whole genome shotgun (WGS) entry which is preliminary data.</text>
</comment>
<keyword evidence="1" id="KW-0732">Signal</keyword>
<reference evidence="2 3" key="1">
    <citation type="submission" date="2020-08" db="EMBL/GenBank/DDBJ databases">
        <title>Novel species isolated from subtropical streams in China.</title>
        <authorList>
            <person name="Lu H."/>
        </authorList>
    </citation>
    <scope>NUCLEOTIDE SEQUENCE [LARGE SCALE GENOMIC DNA]</scope>
    <source>
        <strain evidence="2 3">NL8W</strain>
    </source>
</reference>
<dbReference type="EMBL" id="JACOFX010000001">
    <property type="protein sequence ID" value="MBC3906737.1"/>
    <property type="molecule type" value="Genomic_DNA"/>
</dbReference>
<keyword evidence="3" id="KW-1185">Reference proteome</keyword>
<evidence type="ECO:0000313" key="3">
    <source>
        <dbReference type="Proteomes" id="UP000646911"/>
    </source>
</evidence>